<keyword evidence="8" id="KW-1185">Reference proteome</keyword>
<reference evidence="7 8" key="1">
    <citation type="journal article" date="2023" name="Sci. Data">
        <title>Genome assembly of the Korean intertidal mud-creeper Batillaria attramentaria.</title>
        <authorList>
            <person name="Patra A.K."/>
            <person name="Ho P.T."/>
            <person name="Jun S."/>
            <person name="Lee S.J."/>
            <person name="Kim Y."/>
            <person name="Won Y.J."/>
        </authorList>
    </citation>
    <scope>NUCLEOTIDE SEQUENCE [LARGE SCALE GENOMIC DNA]</scope>
    <source>
        <strain evidence="7">Wonlab-2016</strain>
    </source>
</reference>
<evidence type="ECO:0000313" key="8">
    <source>
        <dbReference type="Proteomes" id="UP001519460"/>
    </source>
</evidence>
<comment type="similarity">
    <text evidence="2">Belongs to the Asterix family.</text>
</comment>
<comment type="subcellular location">
    <subcellularLocation>
        <location evidence="1">Membrane</location>
    </subcellularLocation>
</comment>
<gene>
    <name evidence="7" type="ORF">BaRGS_00007612</name>
</gene>
<organism evidence="7 8">
    <name type="scientific">Batillaria attramentaria</name>
    <dbReference type="NCBI Taxonomy" id="370345"/>
    <lineage>
        <taxon>Eukaryota</taxon>
        <taxon>Metazoa</taxon>
        <taxon>Spiralia</taxon>
        <taxon>Lophotrochozoa</taxon>
        <taxon>Mollusca</taxon>
        <taxon>Gastropoda</taxon>
        <taxon>Caenogastropoda</taxon>
        <taxon>Sorbeoconcha</taxon>
        <taxon>Cerithioidea</taxon>
        <taxon>Batillariidae</taxon>
        <taxon>Batillaria</taxon>
    </lineage>
</organism>
<evidence type="ECO:0000256" key="2">
    <source>
        <dbReference type="ARBA" id="ARBA00009066"/>
    </source>
</evidence>
<dbReference type="PANTHER" id="PTHR13193:SF0">
    <property type="entry name" value="PAT COMPLEX SUBUNIT ASTERIX"/>
    <property type="match status" value="1"/>
</dbReference>
<dbReference type="InterPro" id="IPR005351">
    <property type="entry name" value="ASTER"/>
</dbReference>
<keyword evidence="3" id="KW-0812">Transmembrane</keyword>
<evidence type="ECO:0000256" key="6">
    <source>
        <dbReference type="SAM" id="MobiDB-lite"/>
    </source>
</evidence>
<evidence type="ECO:0000256" key="5">
    <source>
        <dbReference type="ARBA" id="ARBA00023136"/>
    </source>
</evidence>
<evidence type="ECO:0000256" key="3">
    <source>
        <dbReference type="ARBA" id="ARBA00022692"/>
    </source>
</evidence>
<dbReference type="EMBL" id="JACVVK020000033">
    <property type="protein sequence ID" value="KAK7501127.1"/>
    <property type="molecule type" value="Genomic_DNA"/>
</dbReference>
<keyword evidence="4" id="KW-1133">Transmembrane helix</keyword>
<protein>
    <recommendedName>
        <fullName evidence="9">Protein Asterix</fullName>
    </recommendedName>
</protein>
<dbReference type="Proteomes" id="UP001519460">
    <property type="component" value="Unassembled WGS sequence"/>
</dbReference>
<proteinExistence type="inferred from homology"/>
<dbReference type="GO" id="GO:0016020">
    <property type="term" value="C:membrane"/>
    <property type="evidence" value="ECO:0007669"/>
    <property type="project" value="UniProtKB-SubCell"/>
</dbReference>
<dbReference type="Pfam" id="PF03669">
    <property type="entry name" value="ASTER"/>
    <property type="match status" value="1"/>
</dbReference>
<sequence>MQAPSTNNNDVRRPNKITRYKAQTSSGGPLDDPTPEYMNLLGMIFSMCGLMMKALHICSGDVLSPESTANAATMVNDLDACWLNVCLDDMFFNNEKNHWSIYDGYECVHGFVICQVLVEVT</sequence>
<accession>A0ABD0LP65</accession>
<dbReference type="PANTHER" id="PTHR13193">
    <property type="entry name" value="CGI-140"/>
    <property type="match status" value="1"/>
</dbReference>
<evidence type="ECO:0000313" key="7">
    <source>
        <dbReference type="EMBL" id="KAK7501127.1"/>
    </source>
</evidence>
<comment type="caution">
    <text evidence="7">The sequence shown here is derived from an EMBL/GenBank/DDBJ whole genome shotgun (WGS) entry which is preliminary data.</text>
</comment>
<name>A0ABD0LP65_9CAEN</name>
<dbReference type="AlphaFoldDB" id="A0ABD0LP65"/>
<feature type="region of interest" description="Disordered" evidence="6">
    <location>
        <begin position="1"/>
        <end position="31"/>
    </location>
</feature>
<evidence type="ECO:0000256" key="4">
    <source>
        <dbReference type="ARBA" id="ARBA00022989"/>
    </source>
</evidence>
<evidence type="ECO:0000256" key="1">
    <source>
        <dbReference type="ARBA" id="ARBA00004370"/>
    </source>
</evidence>
<keyword evidence="5" id="KW-0472">Membrane</keyword>
<evidence type="ECO:0008006" key="9">
    <source>
        <dbReference type="Google" id="ProtNLM"/>
    </source>
</evidence>